<dbReference type="Proteomes" id="UP000287969">
    <property type="component" value="Chromosome"/>
</dbReference>
<name>A0A410QA28_9FIRM</name>
<evidence type="ECO:0000313" key="3">
    <source>
        <dbReference type="Proteomes" id="UP000287969"/>
    </source>
</evidence>
<proteinExistence type="predicted"/>
<keyword evidence="3" id="KW-1185">Reference proteome</keyword>
<gene>
    <name evidence="2" type="ORF">EQM13_03715</name>
</gene>
<sequence>MDKLEYGKIMAIQESATKKLLNYIGNFLKKEKFLTNIDFDYPEIDEERTMIAFNIWLSLDYKTKDGKNFIEHLLEEKSDTLTNLEKEVLIERNKCHISIYKINSIKGDLIYIEDVILKEKCVLDEPELSKLVNPSDLVFGRVATVLSYKKFIGDISFLPKFVEDDIVEDIYNDYYKMKIHDKKLSMEKYLKKYSSNVYKIYTDYIYNIIDQDDEDDILSEELDDFEEYLYDHFSEKYTERHINNLVDIYDYYLSGKNMTISDLKDVDMNLFIKDAIKDGFIRTKTELNSYISTLKKYFGFLKGMDPNFNNSYENILKIQNKKNDYMKDENALTFPLQWNNEIQLVLKDNISEKSTIFIKDYEIFLDYIKNNDVKLTSVRKHINRDNLFKLNLLFKNKRSMNPLFNQTDYPLINLYYYFSLCYNFAKIEKNRIYPTKDVKRFHSLKQEEKLALFIEYLWNIFPWDREYETKNFVLETISKYKAGITYDFDKFLKDVLYDFPFIRNTIMACFDYMGLVKINRGIHTIVILPQGKQIFSLLEYESKKLNNVKNIGKLIYIKKYEEKNK</sequence>
<dbReference type="OrthoDB" id="1704947at2"/>
<protein>
    <submittedName>
        <fullName evidence="2">Uncharacterized protein</fullName>
    </submittedName>
</protein>
<dbReference type="EMBL" id="CP035282">
    <property type="protein sequence ID" value="QAT60748.1"/>
    <property type="molecule type" value="Genomic_DNA"/>
</dbReference>
<evidence type="ECO:0000313" key="2">
    <source>
        <dbReference type="EMBL" id="QAT60748.1"/>
    </source>
</evidence>
<organism evidence="2 3">
    <name type="scientific">Acidilutibacter cellobiosedens</name>
    <dbReference type="NCBI Taxonomy" id="2507161"/>
    <lineage>
        <taxon>Bacteria</taxon>
        <taxon>Bacillati</taxon>
        <taxon>Bacillota</taxon>
        <taxon>Tissierellia</taxon>
        <taxon>Tissierellales</taxon>
        <taxon>Acidilutibacteraceae</taxon>
        <taxon>Acidilutibacter</taxon>
    </lineage>
</organism>
<reference evidence="3" key="1">
    <citation type="submission" date="2019-01" db="EMBL/GenBank/DDBJ databases">
        <title>Draft genomes of a novel of Sporanaerobacter strains.</title>
        <authorList>
            <person name="Ma S."/>
        </authorList>
    </citation>
    <scope>NUCLEOTIDE SEQUENCE [LARGE SCALE GENOMIC DNA]</scope>
    <source>
        <strain evidence="3">NJN-17</strain>
    </source>
</reference>
<accession>A0A410QA28</accession>
<feature type="coiled-coil region" evidence="1">
    <location>
        <begin position="67"/>
        <end position="94"/>
    </location>
</feature>
<dbReference type="RefSeq" id="WP_128751997.1">
    <property type="nucleotide sequence ID" value="NZ_CP035282.1"/>
</dbReference>
<dbReference type="AlphaFoldDB" id="A0A410QA28"/>
<evidence type="ECO:0000256" key="1">
    <source>
        <dbReference type="SAM" id="Coils"/>
    </source>
</evidence>
<dbReference type="KEGG" id="spoa:EQM13_03715"/>
<keyword evidence="1" id="KW-0175">Coiled coil</keyword>